<dbReference type="HAMAP" id="MF_00097">
    <property type="entry name" value="TMP_synthase"/>
    <property type="match status" value="1"/>
</dbReference>
<dbReference type="Pfam" id="PF02581">
    <property type="entry name" value="TMP-TENI"/>
    <property type="match status" value="1"/>
</dbReference>
<feature type="binding site" evidence="9">
    <location>
        <position position="71"/>
    </location>
    <ligand>
        <name>4-amino-2-methyl-5-(diphosphooxymethyl)pyrimidine</name>
        <dbReference type="ChEBI" id="CHEBI:57841"/>
    </ligand>
</feature>
<keyword evidence="5 9" id="KW-0784">Thiamine biosynthesis</keyword>
<feature type="binding site" evidence="9">
    <location>
        <begin position="39"/>
        <end position="43"/>
    </location>
    <ligand>
        <name>4-amino-2-methyl-5-(diphosphooxymethyl)pyrimidine</name>
        <dbReference type="ChEBI" id="CHEBI:57841"/>
    </ligand>
</feature>
<feature type="binding site" evidence="9">
    <location>
        <begin position="187"/>
        <end position="188"/>
    </location>
    <ligand>
        <name>2-[(2R,5Z)-2-carboxy-4-methylthiazol-5(2H)-ylidene]ethyl phosphate</name>
        <dbReference type="ChEBI" id="CHEBI:62899"/>
    </ligand>
</feature>
<dbReference type="Proteomes" id="UP000682982">
    <property type="component" value="Unassembled WGS sequence"/>
</dbReference>
<comment type="catalytic activity">
    <reaction evidence="7 9 10">
        <text>2-(2-carboxy-4-methylthiazol-5-yl)ethyl phosphate + 4-amino-2-methyl-5-(diphosphooxymethyl)pyrimidine + 2 H(+) = thiamine phosphate + CO2 + diphosphate</text>
        <dbReference type="Rhea" id="RHEA:47848"/>
        <dbReference type="ChEBI" id="CHEBI:15378"/>
        <dbReference type="ChEBI" id="CHEBI:16526"/>
        <dbReference type="ChEBI" id="CHEBI:33019"/>
        <dbReference type="ChEBI" id="CHEBI:37575"/>
        <dbReference type="ChEBI" id="CHEBI:57841"/>
        <dbReference type="ChEBI" id="CHEBI:62890"/>
        <dbReference type="EC" id="2.5.1.3"/>
    </reaction>
</comment>
<comment type="function">
    <text evidence="9">Condenses 4-methyl-5-(beta-hydroxyethyl)thiazole monophosphate (THZ-P) and 2-methyl-4-amino-5-hydroxymethyl pyrimidine pyrophosphate (HMP-PP) to form thiamine monophosphate (TMP).</text>
</comment>
<dbReference type="EMBL" id="JAGSPK010000003">
    <property type="protein sequence ID" value="MBR7793250.1"/>
    <property type="molecule type" value="Genomic_DNA"/>
</dbReference>
<keyword evidence="2 9" id="KW-0808">Transferase</keyword>
<evidence type="ECO:0000259" key="12">
    <source>
        <dbReference type="Pfam" id="PF02581"/>
    </source>
</evidence>
<dbReference type="GO" id="GO:0004789">
    <property type="term" value="F:thiamine-phosphate diphosphorylase activity"/>
    <property type="evidence" value="ECO:0007669"/>
    <property type="project" value="UniProtKB-EC"/>
</dbReference>
<accession>A0ABS5H3H1</accession>
<evidence type="ECO:0000256" key="4">
    <source>
        <dbReference type="ARBA" id="ARBA00022842"/>
    </source>
</evidence>
<evidence type="ECO:0000256" key="5">
    <source>
        <dbReference type="ARBA" id="ARBA00022977"/>
    </source>
</evidence>
<dbReference type="PANTHER" id="PTHR20857">
    <property type="entry name" value="THIAMINE-PHOSPHATE PYROPHOSPHORYLASE"/>
    <property type="match status" value="1"/>
</dbReference>
<evidence type="ECO:0000256" key="3">
    <source>
        <dbReference type="ARBA" id="ARBA00022723"/>
    </source>
</evidence>
<sequence>MTKTHALRGLYIVTPDWDDTARLLAVTEQALLGGAALVQYRHKTADMPLRRQQATALLTLCRRYHKPLIINDHLDLCMEIDADGLHVGGTDISVAEARAQIGAGKILGASCYGDMQLARSAVASGASYIAFGGFYPSRIKKYAVTTSADIVRDAGQEFDLPRVVIGGMTLQNCQPLMANGAEMVAAISSVYMAENPQQAAADFSRLF</sequence>
<feature type="domain" description="Thiamine phosphate synthase/TenI" evidence="12">
    <location>
        <begin position="10"/>
        <end position="190"/>
    </location>
</feature>
<dbReference type="SUPFAM" id="SSF51391">
    <property type="entry name" value="Thiamin phosphate synthase"/>
    <property type="match status" value="1"/>
</dbReference>
<feature type="binding site" evidence="9">
    <location>
        <position position="110"/>
    </location>
    <ligand>
        <name>4-amino-2-methyl-5-(diphosphooxymethyl)pyrimidine</name>
        <dbReference type="ChEBI" id="CHEBI:57841"/>
    </ligand>
</feature>
<feature type="binding site" evidence="9">
    <location>
        <position position="167"/>
    </location>
    <ligand>
        <name>2-[(2R,5Z)-2-carboxy-4-methylthiazol-5(2H)-ylidene]ethyl phosphate</name>
        <dbReference type="ChEBI" id="CHEBI:62899"/>
    </ligand>
</feature>
<dbReference type="PANTHER" id="PTHR20857:SF15">
    <property type="entry name" value="THIAMINE-PHOSPHATE SYNTHASE"/>
    <property type="match status" value="1"/>
</dbReference>
<evidence type="ECO:0000256" key="10">
    <source>
        <dbReference type="RuleBase" id="RU003826"/>
    </source>
</evidence>
<dbReference type="NCBIfam" id="TIGR00693">
    <property type="entry name" value="thiE"/>
    <property type="match status" value="1"/>
</dbReference>
<evidence type="ECO:0000313" key="13">
    <source>
        <dbReference type="EMBL" id="MBR7793250.1"/>
    </source>
</evidence>
<dbReference type="InterPro" id="IPR036206">
    <property type="entry name" value="ThiamineP_synth_sf"/>
</dbReference>
<protein>
    <recommendedName>
        <fullName evidence="9">Thiamine-phosphate synthase</fullName>
        <shortName evidence="9">TP synthase</shortName>
        <shortName evidence="9">TPS</shortName>
        <ecNumber evidence="9">2.5.1.3</ecNumber>
    </recommendedName>
    <alternativeName>
        <fullName evidence="9">Thiamine-phosphate pyrophosphorylase</fullName>
        <shortName evidence="9">TMP pyrophosphorylase</shortName>
        <shortName evidence="9">TMP-PPase</shortName>
    </alternativeName>
</protein>
<evidence type="ECO:0000256" key="7">
    <source>
        <dbReference type="ARBA" id="ARBA00047851"/>
    </source>
</evidence>
<evidence type="ECO:0000256" key="6">
    <source>
        <dbReference type="ARBA" id="ARBA00047334"/>
    </source>
</evidence>
<evidence type="ECO:0000256" key="1">
    <source>
        <dbReference type="ARBA" id="ARBA00005165"/>
    </source>
</evidence>
<evidence type="ECO:0000313" key="14">
    <source>
        <dbReference type="Proteomes" id="UP000682982"/>
    </source>
</evidence>
<name>A0ABS5H3H1_9BURK</name>
<comment type="cofactor">
    <cofactor evidence="9">
        <name>Mg(2+)</name>
        <dbReference type="ChEBI" id="CHEBI:18420"/>
    </cofactor>
    <text evidence="9">Binds 1 Mg(2+) ion per subunit.</text>
</comment>
<keyword evidence="4 9" id="KW-0460">Magnesium</keyword>
<comment type="similarity">
    <text evidence="9 10">Belongs to the thiamine-phosphate synthase family.</text>
</comment>
<evidence type="ECO:0000256" key="8">
    <source>
        <dbReference type="ARBA" id="ARBA00047883"/>
    </source>
</evidence>
<dbReference type="InterPro" id="IPR013785">
    <property type="entry name" value="Aldolase_TIM"/>
</dbReference>
<organism evidence="13 14">
    <name type="scientific">Undibacterium rivi</name>
    <dbReference type="NCBI Taxonomy" id="2828729"/>
    <lineage>
        <taxon>Bacteria</taxon>
        <taxon>Pseudomonadati</taxon>
        <taxon>Pseudomonadota</taxon>
        <taxon>Betaproteobacteria</taxon>
        <taxon>Burkholderiales</taxon>
        <taxon>Oxalobacteraceae</taxon>
        <taxon>Undibacterium</taxon>
    </lineage>
</organism>
<comment type="pathway">
    <text evidence="1 9 11">Cofactor biosynthesis; thiamine diphosphate biosynthesis; thiamine phosphate from 4-amino-2-methyl-5-diphosphomethylpyrimidine and 4-methyl-5-(2-phosphoethyl)-thiazole: step 1/1.</text>
</comment>
<gene>
    <name evidence="9" type="primary">thiE</name>
    <name evidence="13" type="ORF">KDM87_11620</name>
</gene>
<reference evidence="13 14" key="1">
    <citation type="submission" date="2021-04" db="EMBL/GenBank/DDBJ databases">
        <title>novel species isolated from subtropical streams in China.</title>
        <authorList>
            <person name="Lu H."/>
        </authorList>
    </citation>
    <scope>NUCLEOTIDE SEQUENCE [LARGE SCALE GENOMIC DNA]</scope>
    <source>
        <strain evidence="13 14">FT147W</strain>
    </source>
</reference>
<comment type="caution">
    <text evidence="9">Lacks conserved residue(s) required for the propagation of feature annotation.</text>
</comment>
<comment type="caution">
    <text evidence="13">The sequence shown here is derived from an EMBL/GenBank/DDBJ whole genome shotgun (WGS) entry which is preliminary data.</text>
</comment>
<dbReference type="InterPro" id="IPR034291">
    <property type="entry name" value="TMP_synthase"/>
</dbReference>
<feature type="binding site" evidence="9">
    <location>
        <position position="72"/>
    </location>
    <ligand>
        <name>Mg(2+)</name>
        <dbReference type="ChEBI" id="CHEBI:18420"/>
    </ligand>
</feature>
<feature type="binding site" evidence="9">
    <location>
        <position position="91"/>
    </location>
    <ligand>
        <name>Mg(2+)</name>
        <dbReference type="ChEBI" id="CHEBI:18420"/>
    </ligand>
</feature>
<keyword evidence="14" id="KW-1185">Reference proteome</keyword>
<evidence type="ECO:0000256" key="2">
    <source>
        <dbReference type="ARBA" id="ARBA00022679"/>
    </source>
</evidence>
<comment type="catalytic activity">
    <reaction evidence="8 9 10">
        <text>2-[(2R,5Z)-2-carboxy-4-methylthiazol-5(2H)-ylidene]ethyl phosphate + 4-amino-2-methyl-5-(diphosphooxymethyl)pyrimidine + 2 H(+) = thiamine phosphate + CO2 + diphosphate</text>
        <dbReference type="Rhea" id="RHEA:47844"/>
        <dbReference type="ChEBI" id="CHEBI:15378"/>
        <dbReference type="ChEBI" id="CHEBI:16526"/>
        <dbReference type="ChEBI" id="CHEBI:33019"/>
        <dbReference type="ChEBI" id="CHEBI:37575"/>
        <dbReference type="ChEBI" id="CHEBI:57841"/>
        <dbReference type="ChEBI" id="CHEBI:62899"/>
        <dbReference type="EC" id="2.5.1.3"/>
    </reaction>
</comment>
<evidence type="ECO:0000256" key="9">
    <source>
        <dbReference type="HAMAP-Rule" id="MF_00097"/>
    </source>
</evidence>
<dbReference type="Gene3D" id="3.20.20.70">
    <property type="entry name" value="Aldolase class I"/>
    <property type="match status" value="1"/>
</dbReference>
<evidence type="ECO:0000256" key="11">
    <source>
        <dbReference type="RuleBase" id="RU004253"/>
    </source>
</evidence>
<proteinExistence type="inferred from homology"/>
<dbReference type="EC" id="2.5.1.3" evidence="9"/>
<dbReference type="InterPro" id="IPR022998">
    <property type="entry name" value="ThiamineP_synth_TenI"/>
</dbReference>
<feature type="binding site" evidence="9">
    <location>
        <position position="140"/>
    </location>
    <ligand>
        <name>4-amino-2-methyl-5-(diphosphooxymethyl)pyrimidine</name>
        <dbReference type="ChEBI" id="CHEBI:57841"/>
    </ligand>
</feature>
<dbReference type="RefSeq" id="WP_212679207.1">
    <property type="nucleotide sequence ID" value="NZ_JAGSPK010000003.1"/>
</dbReference>
<comment type="catalytic activity">
    <reaction evidence="6 9 10">
        <text>4-methyl-5-(2-phosphooxyethyl)-thiazole + 4-amino-2-methyl-5-(diphosphooxymethyl)pyrimidine + H(+) = thiamine phosphate + diphosphate</text>
        <dbReference type="Rhea" id="RHEA:22328"/>
        <dbReference type="ChEBI" id="CHEBI:15378"/>
        <dbReference type="ChEBI" id="CHEBI:33019"/>
        <dbReference type="ChEBI" id="CHEBI:37575"/>
        <dbReference type="ChEBI" id="CHEBI:57841"/>
        <dbReference type="ChEBI" id="CHEBI:58296"/>
        <dbReference type="EC" id="2.5.1.3"/>
    </reaction>
</comment>
<dbReference type="CDD" id="cd00564">
    <property type="entry name" value="TMP_TenI"/>
    <property type="match status" value="1"/>
</dbReference>
<keyword evidence="3 9" id="KW-0479">Metal-binding</keyword>